<protein>
    <submittedName>
        <fullName evidence="1">Uncharacterized protein</fullName>
    </submittedName>
</protein>
<name>A0A6J5T798_9CAUD</name>
<gene>
    <name evidence="1" type="ORF">UFOVP3_14</name>
</gene>
<proteinExistence type="predicted"/>
<evidence type="ECO:0000313" key="1">
    <source>
        <dbReference type="EMBL" id="CAB4240517.1"/>
    </source>
</evidence>
<dbReference type="EMBL" id="LR797814">
    <property type="protein sequence ID" value="CAB4240517.1"/>
    <property type="molecule type" value="Genomic_DNA"/>
</dbReference>
<accession>A0A6J5T798</accession>
<sequence>MSSIIEKDNDIIIWGVVVGPFASQDLPDWEYGEDGWMLVCQVENSYGGLEVQELPFHTFDDAYEVVSYFRHGRAPYVLEVLKE</sequence>
<organism evidence="1">
    <name type="scientific">uncultured Caudovirales phage</name>
    <dbReference type="NCBI Taxonomy" id="2100421"/>
    <lineage>
        <taxon>Viruses</taxon>
        <taxon>Duplodnaviria</taxon>
        <taxon>Heunggongvirae</taxon>
        <taxon>Uroviricota</taxon>
        <taxon>Caudoviricetes</taxon>
        <taxon>Peduoviridae</taxon>
        <taxon>Maltschvirus</taxon>
        <taxon>Maltschvirus maltsch</taxon>
    </lineage>
</organism>
<reference evidence="1" key="1">
    <citation type="submission" date="2020-05" db="EMBL/GenBank/DDBJ databases">
        <authorList>
            <person name="Chiriac C."/>
            <person name="Salcher M."/>
            <person name="Ghai R."/>
            <person name="Kavagutti S V."/>
        </authorList>
    </citation>
    <scope>NUCLEOTIDE SEQUENCE</scope>
</reference>